<protein>
    <submittedName>
        <fullName evidence="2">Uncharacterized protein</fullName>
    </submittedName>
</protein>
<evidence type="ECO:0000313" key="3">
    <source>
        <dbReference type="Proteomes" id="UP000631114"/>
    </source>
</evidence>
<accession>A0A835HGY7</accession>
<dbReference type="InterPro" id="IPR024054">
    <property type="entry name" value="TIF2_asu_middle_sf"/>
</dbReference>
<dbReference type="OrthoDB" id="10546330at2759"/>
<gene>
    <name evidence="2" type="ORF">IFM89_012882</name>
</gene>
<dbReference type="GO" id="GO:0003743">
    <property type="term" value="F:translation initiation factor activity"/>
    <property type="evidence" value="ECO:0007669"/>
    <property type="project" value="InterPro"/>
</dbReference>
<organism evidence="2 3">
    <name type="scientific">Coptis chinensis</name>
    <dbReference type="NCBI Taxonomy" id="261450"/>
    <lineage>
        <taxon>Eukaryota</taxon>
        <taxon>Viridiplantae</taxon>
        <taxon>Streptophyta</taxon>
        <taxon>Embryophyta</taxon>
        <taxon>Tracheophyta</taxon>
        <taxon>Spermatophyta</taxon>
        <taxon>Magnoliopsida</taxon>
        <taxon>Ranunculales</taxon>
        <taxon>Ranunculaceae</taxon>
        <taxon>Coptidoideae</taxon>
        <taxon>Coptis</taxon>
    </lineage>
</organism>
<name>A0A835HGY7_9MAGN</name>
<dbReference type="Gene3D" id="1.10.150.190">
    <property type="entry name" value="Translation initiation factor 2, subunit 1, domain 2"/>
    <property type="match status" value="1"/>
</dbReference>
<comment type="caution">
    <text evidence="2">The sequence shown here is derived from an EMBL/GenBank/DDBJ whole genome shotgun (WGS) entry which is preliminary data.</text>
</comment>
<dbReference type="SUPFAM" id="SSF116742">
    <property type="entry name" value="eIF2alpha middle domain-like"/>
    <property type="match status" value="1"/>
</dbReference>
<dbReference type="AlphaFoldDB" id="A0A835HGY7"/>
<reference evidence="2 3" key="1">
    <citation type="submission" date="2020-10" db="EMBL/GenBank/DDBJ databases">
        <title>The Coptis chinensis genome and diversification of protoberbering-type alkaloids.</title>
        <authorList>
            <person name="Wang B."/>
            <person name="Shu S."/>
            <person name="Song C."/>
            <person name="Liu Y."/>
        </authorList>
    </citation>
    <scope>NUCLEOTIDE SEQUENCE [LARGE SCALE GENOMIC DNA]</scope>
    <source>
        <strain evidence="2">HL-2020</strain>
        <tissue evidence="2">Leaf</tissue>
    </source>
</reference>
<dbReference type="Pfam" id="PF07541">
    <property type="entry name" value="EIF_2_alpha"/>
    <property type="match status" value="1"/>
</dbReference>
<dbReference type="Proteomes" id="UP000631114">
    <property type="component" value="Unassembled WGS sequence"/>
</dbReference>
<evidence type="ECO:0000256" key="1">
    <source>
        <dbReference type="ARBA" id="ARBA00022917"/>
    </source>
</evidence>
<dbReference type="EMBL" id="JADFTS010000007">
    <property type="protein sequence ID" value="KAF9596683.1"/>
    <property type="molecule type" value="Genomic_DNA"/>
</dbReference>
<sequence length="83" mass="9311">DLYINIGWPLYRKYGHAFEAFRLIVNDANSILDPLITREIEEEVGPDGQEVTKVVPAVPVDVKAVLLTNIRASMTLEADLEED</sequence>
<dbReference type="GO" id="GO:0003723">
    <property type="term" value="F:RNA binding"/>
    <property type="evidence" value="ECO:0007669"/>
    <property type="project" value="InterPro"/>
</dbReference>
<dbReference type="InterPro" id="IPR011488">
    <property type="entry name" value="TIF_2_asu"/>
</dbReference>
<feature type="non-terminal residue" evidence="2">
    <location>
        <position position="83"/>
    </location>
</feature>
<proteinExistence type="predicted"/>
<keyword evidence="3" id="KW-1185">Reference proteome</keyword>
<keyword evidence="1" id="KW-0648">Protein biosynthesis</keyword>
<evidence type="ECO:0000313" key="2">
    <source>
        <dbReference type="EMBL" id="KAF9596683.1"/>
    </source>
</evidence>